<proteinExistence type="predicted"/>
<evidence type="ECO:0000256" key="1">
    <source>
        <dbReference type="SAM" id="MobiDB-lite"/>
    </source>
</evidence>
<organism evidence="2">
    <name type="scientific">Mycobacterium phage JustASigh</name>
    <dbReference type="NCBI Taxonomy" id="3158894"/>
    <lineage>
        <taxon>Viruses</taxon>
        <taxon>Duplodnaviria</taxon>
        <taxon>Heunggongvirae</taxon>
        <taxon>Uroviricota</taxon>
        <taxon>Caudoviricetes</taxon>
    </lineage>
</organism>
<name>A0AAU8GNH8_9CAUD</name>
<accession>A0AAU8GNH8</accession>
<feature type="region of interest" description="Disordered" evidence="1">
    <location>
        <begin position="65"/>
        <end position="123"/>
    </location>
</feature>
<protein>
    <submittedName>
        <fullName evidence="2">Capsid accessory protein</fullName>
    </submittedName>
</protein>
<feature type="compositionally biased region" description="Acidic residues" evidence="1">
    <location>
        <begin position="96"/>
        <end position="109"/>
    </location>
</feature>
<reference evidence="2" key="1">
    <citation type="submission" date="2024-04" db="EMBL/GenBank/DDBJ databases">
        <authorList>
            <person name="Asai D.J."/>
            <person name="Lewis C.M."/>
            <person name="Viland M.D."/>
            <person name="Garlena R.A."/>
            <person name="Russell D.A."/>
            <person name="Jacobs-Sera D."/>
            <person name="Hatfull G.F."/>
        </authorList>
    </citation>
    <scope>NUCLEOTIDE SEQUENCE</scope>
</reference>
<gene>
    <name evidence="2" type="primary">56</name>
    <name evidence="2" type="ORF">PBI_JUSTASIGH_56</name>
</gene>
<evidence type="ECO:0000313" key="2">
    <source>
        <dbReference type="EMBL" id="XCH43038.1"/>
    </source>
</evidence>
<dbReference type="EMBL" id="PP750961">
    <property type="protein sequence ID" value="XCH43038.1"/>
    <property type="molecule type" value="Genomic_DNA"/>
</dbReference>
<sequence length="123" mass="13014">MAKSTPADFYVKFTGSFGQRDVAEPSRGQQVEYTVFGTVTGYEEKDRGDGETRVTYSVDVEAVWPKGSARPDNTNQGTLVDHTGKVSADAAGAEAESGELIDTQSEDAGPENVVAFSDGGKSK</sequence>